<keyword evidence="3" id="KW-0233">DNA recombination</keyword>
<dbReference type="GO" id="GO:0015074">
    <property type="term" value="P:DNA integration"/>
    <property type="evidence" value="ECO:0007669"/>
    <property type="project" value="UniProtKB-KW"/>
</dbReference>
<feature type="domain" description="Resolvase/invertase-type recombinase catalytic" evidence="6">
    <location>
        <begin position="2"/>
        <end position="146"/>
    </location>
</feature>
<evidence type="ECO:0000256" key="4">
    <source>
        <dbReference type="PIRSR" id="PIRSR606118-50"/>
    </source>
</evidence>
<proteinExistence type="predicted"/>
<dbReference type="PROSITE" id="PS00397">
    <property type="entry name" value="RECOMBINASES_1"/>
    <property type="match status" value="1"/>
</dbReference>
<dbReference type="SUPFAM" id="SSF53041">
    <property type="entry name" value="Resolvase-like"/>
    <property type="match status" value="1"/>
</dbReference>
<dbReference type="GO" id="GO:0000150">
    <property type="term" value="F:DNA strand exchange activity"/>
    <property type="evidence" value="ECO:0007669"/>
    <property type="project" value="InterPro"/>
</dbReference>
<dbReference type="PANTHER" id="PTHR30461">
    <property type="entry name" value="DNA-INVERTASE FROM LAMBDOID PROPHAGE"/>
    <property type="match status" value="1"/>
</dbReference>
<evidence type="ECO:0000256" key="1">
    <source>
        <dbReference type="ARBA" id="ARBA00022908"/>
    </source>
</evidence>
<evidence type="ECO:0000256" key="2">
    <source>
        <dbReference type="ARBA" id="ARBA00023125"/>
    </source>
</evidence>
<evidence type="ECO:0000313" key="7">
    <source>
        <dbReference type="EMBL" id="RAQ28751.1"/>
    </source>
</evidence>
<organism evidence="7 8">
    <name type="scientific">Hydrogeniiclostridium mannosilyticum</name>
    <dbReference type="NCBI Taxonomy" id="2764322"/>
    <lineage>
        <taxon>Bacteria</taxon>
        <taxon>Bacillati</taxon>
        <taxon>Bacillota</taxon>
        <taxon>Clostridia</taxon>
        <taxon>Eubacteriales</taxon>
        <taxon>Acutalibacteraceae</taxon>
        <taxon>Hydrogeniiclostridium</taxon>
    </lineage>
</organism>
<dbReference type="SMART" id="SM00857">
    <property type="entry name" value="Resolvase"/>
    <property type="match status" value="1"/>
</dbReference>
<dbReference type="PANTHER" id="PTHR30461:SF2">
    <property type="entry name" value="SERINE RECOMBINASE PINE-RELATED"/>
    <property type="match status" value="1"/>
</dbReference>
<evidence type="ECO:0000256" key="5">
    <source>
        <dbReference type="PROSITE-ProRule" id="PRU10137"/>
    </source>
</evidence>
<reference evidence="7 8" key="1">
    <citation type="submission" date="2018-06" db="EMBL/GenBank/DDBJ databases">
        <title>Noncontiguous genome sequence of Ruminococcaceae bacterium ASD2818.</title>
        <authorList>
            <person name="Chaplin A.V."/>
            <person name="Sokolova S.R."/>
            <person name="Kochetkova T.O."/>
            <person name="Goltsov A.Y."/>
            <person name="Trofimov D.Y."/>
            <person name="Efimov B.A."/>
        </authorList>
    </citation>
    <scope>NUCLEOTIDE SEQUENCE [LARGE SCALE GENOMIC DNA]</scope>
    <source>
        <strain evidence="7 8">ASD2818</strain>
    </source>
</reference>
<evidence type="ECO:0000259" key="6">
    <source>
        <dbReference type="PROSITE" id="PS51736"/>
    </source>
</evidence>
<dbReference type="InterPro" id="IPR006119">
    <property type="entry name" value="Resolv_N"/>
</dbReference>
<feature type="active site" description="O-(5'-phospho-DNA)-serine intermediate" evidence="4 5">
    <location>
        <position position="10"/>
    </location>
</feature>
<evidence type="ECO:0000313" key="8">
    <source>
        <dbReference type="Proteomes" id="UP000249377"/>
    </source>
</evidence>
<dbReference type="CDD" id="cd03768">
    <property type="entry name" value="SR_ResInv"/>
    <property type="match status" value="1"/>
</dbReference>
<dbReference type="Gene3D" id="3.40.50.1390">
    <property type="entry name" value="Resolvase, N-terminal catalytic domain"/>
    <property type="match status" value="1"/>
</dbReference>
<accession>A0A328UEV5</accession>
<protein>
    <submittedName>
        <fullName evidence="7">Recombinase family protein</fullName>
    </submittedName>
</protein>
<keyword evidence="8" id="KW-1185">Reference proteome</keyword>
<dbReference type="GO" id="GO:0003677">
    <property type="term" value="F:DNA binding"/>
    <property type="evidence" value="ECO:0007669"/>
    <property type="project" value="UniProtKB-KW"/>
</dbReference>
<gene>
    <name evidence="7" type="ORF">DPQ25_08135</name>
</gene>
<dbReference type="InterPro" id="IPR036162">
    <property type="entry name" value="Resolvase-like_N_sf"/>
</dbReference>
<comment type="caution">
    <text evidence="7">The sequence shown here is derived from an EMBL/GenBank/DDBJ whole genome shotgun (WGS) entry which is preliminary data.</text>
</comment>
<keyword evidence="1" id="KW-0229">DNA integration</keyword>
<dbReference type="Proteomes" id="UP000249377">
    <property type="component" value="Unassembled WGS sequence"/>
</dbReference>
<dbReference type="AlphaFoldDB" id="A0A328UEV5"/>
<dbReference type="EMBL" id="QLYR01000004">
    <property type="protein sequence ID" value="RAQ28751.1"/>
    <property type="molecule type" value="Genomic_DNA"/>
</dbReference>
<dbReference type="PROSITE" id="PS51736">
    <property type="entry name" value="RECOMBINASES_3"/>
    <property type="match status" value="1"/>
</dbReference>
<dbReference type="Pfam" id="PF00239">
    <property type="entry name" value="Resolvase"/>
    <property type="match status" value="1"/>
</dbReference>
<name>A0A328UEV5_9FIRM</name>
<dbReference type="InterPro" id="IPR006118">
    <property type="entry name" value="Recombinase_CS"/>
</dbReference>
<keyword evidence="2" id="KW-0238">DNA-binding</keyword>
<dbReference type="InterPro" id="IPR050639">
    <property type="entry name" value="SSR_resolvase"/>
</dbReference>
<sequence>MSLYGYIRVSSRDQNEDRQIMALSQFPIPEKNIYIDKKSGKDFNRPAYRRLLRRLKPGDLLYVKSIDRLGRNYTEIIEQWRIITREKNADIKIIDMPLLDTTYGKDLLGTFISDLVLSVLSYAAELERDHIRSRQAEGIAAAKARGVRFGRPVKNLPDNFDELYTAWRRGELSSADLEKECDMALGVIYRKIRERQQSSGMNAALPPVRKYRRGRFIKAAPRPPVVPPVIPPESGVTKPEALE</sequence>
<evidence type="ECO:0000256" key="3">
    <source>
        <dbReference type="ARBA" id="ARBA00023172"/>
    </source>
</evidence>